<feature type="non-terminal residue" evidence="1">
    <location>
        <position position="1"/>
    </location>
</feature>
<reference evidence="1" key="1">
    <citation type="journal article" date="2015" name="Nature">
        <title>Complex archaea that bridge the gap between prokaryotes and eukaryotes.</title>
        <authorList>
            <person name="Spang A."/>
            <person name="Saw J.H."/>
            <person name="Jorgensen S.L."/>
            <person name="Zaremba-Niedzwiedzka K."/>
            <person name="Martijn J."/>
            <person name="Lind A.E."/>
            <person name="van Eijk R."/>
            <person name="Schleper C."/>
            <person name="Guy L."/>
            <person name="Ettema T.J."/>
        </authorList>
    </citation>
    <scope>NUCLEOTIDE SEQUENCE</scope>
</reference>
<sequence length="229" mass="24135">ILDDNGAPKGDRHIVIPTSAGVNLRTLTQLTKANEAGSDDMLRRGILLDIHGFAIRESGGAQIHTKGLVPAADTVIGIEPVGETDIVLSSFNAGHYVAGDAIQFGATDPNIYIVASLTPATNTMTIAKPGLRKATEAADAVTSMADYEAGMAFSRNALQLVARAPAVPEGGDSADDSMLIVDPVSGLPFEIRLYRQYHRVSYEIGMAWGVKAVKPEHLALILGFEGVVT</sequence>
<dbReference type="AlphaFoldDB" id="A0A0F8WRM2"/>
<protein>
    <submittedName>
        <fullName evidence="1">Uncharacterized protein</fullName>
    </submittedName>
</protein>
<evidence type="ECO:0000313" key="1">
    <source>
        <dbReference type="EMBL" id="KKK59328.1"/>
    </source>
</evidence>
<accession>A0A0F8WRM2</accession>
<organism evidence="1">
    <name type="scientific">marine sediment metagenome</name>
    <dbReference type="NCBI Taxonomy" id="412755"/>
    <lineage>
        <taxon>unclassified sequences</taxon>
        <taxon>metagenomes</taxon>
        <taxon>ecological metagenomes</taxon>
    </lineage>
</organism>
<comment type="caution">
    <text evidence="1">The sequence shown here is derived from an EMBL/GenBank/DDBJ whole genome shotgun (WGS) entry which is preliminary data.</text>
</comment>
<name>A0A0F8WRM2_9ZZZZ</name>
<proteinExistence type="predicted"/>
<dbReference type="EMBL" id="LAZR01063534">
    <property type="protein sequence ID" value="KKK59328.1"/>
    <property type="molecule type" value="Genomic_DNA"/>
</dbReference>
<gene>
    <name evidence="1" type="ORF">LCGC14_3035480</name>
</gene>